<evidence type="ECO:0000256" key="7">
    <source>
        <dbReference type="ARBA" id="ARBA00023049"/>
    </source>
</evidence>
<feature type="compositionally biased region" description="Low complexity" evidence="8">
    <location>
        <begin position="82"/>
        <end position="107"/>
    </location>
</feature>
<organism evidence="12 13">
    <name type="scientific">Macrostomum lignano</name>
    <dbReference type="NCBI Taxonomy" id="282301"/>
    <lineage>
        <taxon>Eukaryota</taxon>
        <taxon>Metazoa</taxon>
        <taxon>Spiralia</taxon>
        <taxon>Lophotrochozoa</taxon>
        <taxon>Platyhelminthes</taxon>
        <taxon>Rhabditophora</taxon>
        <taxon>Macrostomorpha</taxon>
        <taxon>Macrostomida</taxon>
        <taxon>Macrostomidae</taxon>
        <taxon>Macrostomum</taxon>
    </lineage>
</organism>
<dbReference type="Gene3D" id="3.40.390.10">
    <property type="entry name" value="Collagenase (Catalytic Domain)"/>
    <property type="match status" value="1"/>
</dbReference>
<evidence type="ECO:0000256" key="4">
    <source>
        <dbReference type="ARBA" id="ARBA00022723"/>
    </source>
</evidence>
<dbReference type="PANTHER" id="PTHR11733:SF167">
    <property type="entry name" value="FI17812P1-RELATED"/>
    <property type="match status" value="1"/>
</dbReference>
<proteinExistence type="inferred from homology"/>
<dbReference type="GO" id="GO:0005886">
    <property type="term" value="C:plasma membrane"/>
    <property type="evidence" value="ECO:0007669"/>
    <property type="project" value="TreeGrafter"/>
</dbReference>
<feature type="region of interest" description="Disordered" evidence="8">
    <location>
        <begin position="79"/>
        <end position="160"/>
    </location>
</feature>
<feature type="region of interest" description="Disordered" evidence="8">
    <location>
        <begin position="258"/>
        <end position="289"/>
    </location>
</feature>
<dbReference type="Gene3D" id="1.10.1380.10">
    <property type="entry name" value="Neutral endopeptidase , domain2"/>
    <property type="match status" value="1"/>
</dbReference>
<dbReference type="PANTHER" id="PTHR11733">
    <property type="entry name" value="ZINC METALLOPROTEASE FAMILY M13 NEPRILYSIN-RELATED"/>
    <property type="match status" value="1"/>
</dbReference>
<evidence type="ECO:0000259" key="10">
    <source>
        <dbReference type="Pfam" id="PF01431"/>
    </source>
</evidence>
<name>A0A1I8FVM1_9PLAT</name>
<dbReference type="CDD" id="cd08662">
    <property type="entry name" value="M13"/>
    <property type="match status" value="1"/>
</dbReference>
<evidence type="ECO:0000313" key="13">
    <source>
        <dbReference type="WBParaSite" id="maker-uti_cns_0000174-snap-gene-2.20-mRNA-1"/>
    </source>
</evidence>
<protein>
    <submittedName>
        <fullName evidence="13">Peptidase_M13 domain-containing protein</fullName>
    </submittedName>
</protein>
<keyword evidence="3" id="KW-0645">Protease</keyword>
<sequence length="1086" mass="120157">SELRSALSFKVDNSPDLISVKYRETTKLLKDLCLRSKAMSHDVIKGSRELVKAFKAIQRSDERRRSSSALSRVRDLAMAPIRCRSSSRSSRQTTTASSETGATGKSAKPAAQQPSMTGKSFALLSLERSPRNRSPKQTTPAAVSEFKSPVPPRRSIGDAKSFVDKGNKEEYSGVKKMSDIATKVFKVDSAQTGLFRSTSANMSELDCTGSAAVRDQITMKSSPKQEEVADSAAIVEPTGSVQKLRKLQTLPVEAEEAQSRPVQAVVKRRRHRRPRRAHPTFGGGTSRKSATMTLYQTSAAAMKYVRTDLDDNSELSGSLATNSSATGGSSMAAMQSDDSVLPVGSPGNGVSQPRRITHLHRLGVVIKRCSYLEKLALLAVLVLLLIVLILACMLYNVRLTASSGRLGYANQPYNVTASANSTCTHPVCVQLTARLLSYMNESADPCEDFYEFSCGLFRQRVTIPAGRQQANVFSLQSGANEILLRSLLESASPSVSADADINAELRSNLAALYRSCLNESAREEAGLQPLLDLVAPVGPWAACNATARAYKDGWTIADGLLRSAVFSAAHSENPPFFYLGVTVDIFNTKRRAVHLSQSSTLLLRDDYVHNRTANLAALAESLEELAKLFGLTMTAQDVRNIIELERKIAEISLPEWKRRGSLLMGNSTIKQLQEDFPCINWTSVLLTLLSNSSYAITNDTPVNLHDRSFFEQLCPLLNQLSSDAEQTRLVNNYLLVRSIWPLLPFTTPAAYRIPEKLTYRIRGVHGTEAPWKICVQSVDGIFGFPLGKLFVDSYFLRDSHSAIERLIDSLMAAFNASLADARWMDEATRRQAVGKLDAIRRLVGYPHYFNNATELRRELGGYRLRPDRYFDNVVQIQRESTNRALSRLSEPVRLTFGMTPQSVNAYYSPSFNAIAFPAGILQQPFYRPQFPAYVSYGAIGAVIGHEITHGFDDSGRHHDRDGNKREWWSNGTVAAFDRATDCIARQYEAFTVDGNVQVSGQLVLGESIADNGGLKMAYRAYKQQQKPDEPLLPYLGDRYSREQVLFLAYAQTWCELITPEALRQLITYLQDGANFLRLNSPAESNQ</sequence>
<dbReference type="InterPro" id="IPR000718">
    <property type="entry name" value="Peptidase_M13"/>
</dbReference>
<evidence type="ECO:0000256" key="1">
    <source>
        <dbReference type="ARBA" id="ARBA00001947"/>
    </source>
</evidence>
<dbReference type="Pfam" id="PF01431">
    <property type="entry name" value="Peptidase_M13"/>
    <property type="match status" value="1"/>
</dbReference>
<reference evidence="13" key="1">
    <citation type="submission" date="2016-11" db="UniProtKB">
        <authorList>
            <consortium name="WormBaseParasite"/>
        </authorList>
    </citation>
    <scope>IDENTIFICATION</scope>
</reference>
<dbReference type="InterPro" id="IPR018497">
    <property type="entry name" value="Peptidase_M13_C"/>
</dbReference>
<evidence type="ECO:0000259" key="11">
    <source>
        <dbReference type="Pfam" id="PF05649"/>
    </source>
</evidence>
<dbReference type="Proteomes" id="UP000095280">
    <property type="component" value="Unplaced"/>
</dbReference>
<feature type="compositionally biased region" description="Low complexity" evidence="8">
    <location>
        <begin position="315"/>
        <end position="334"/>
    </location>
</feature>
<dbReference type="InterPro" id="IPR042089">
    <property type="entry name" value="Peptidase_M13_dom_2"/>
</dbReference>
<feature type="region of interest" description="Disordered" evidence="8">
    <location>
        <begin position="312"/>
        <end position="352"/>
    </location>
</feature>
<feature type="compositionally biased region" description="Basic residues" evidence="8">
    <location>
        <begin position="266"/>
        <end position="278"/>
    </location>
</feature>
<evidence type="ECO:0000313" key="12">
    <source>
        <dbReference type="Proteomes" id="UP000095280"/>
    </source>
</evidence>
<feature type="transmembrane region" description="Helical" evidence="9">
    <location>
        <begin position="375"/>
        <end position="397"/>
    </location>
</feature>
<keyword evidence="9" id="KW-0812">Transmembrane</keyword>
<keyword evidence="7" id="KW-0482">Metalloprotease</keyword>
<dbReference type="GO" id="GO:0004222">
    <property type="term" value="F:metalloendopeptidase activity"/>
    <property type="evidence" value="ECO:0007669"/>
    <property type="project" value="InterPro"/>
</dbReference>
<comment type="similarity">
    <text evidence="2">Belongs to the peptidase M13 family.</text>
</comment>
<keyword evidence="9" id="KW-1133">Transmembrane helix</keyword>
<dbReference type="GO" id="GO:0016485">
    <property type="term" value="P:protein processing"/>
    <property type="evidence" value="ECO:0007669"/>
    <property type="project" value="TreeGrafter"/>
</dbReference>
<dbReference type="PRINTS" id="PR00786">
    <property type="entry name" value="NEPRILYSIN"/>
</dbReference>
<dbReference type="AlphaFoldDB" id="A0A1I8FVM1"/>
<dbReference type="PROSITE" id="PS51885">
    <property type="entry name" value="NEPRILYSIN"/>
    <property type="match status" value="1"/>
</dbReference>
<dbReference type="GO" id="GO:0046872">
    <property type="term" value="F:metal ion binding"/>
    <property type="evidence" value="ECO:0007669"/>
    <property type="project" value="UniProtKB-KW"/>
</dbReference>
<evidence type="ECO:0000256" key="2">
    <source>
        <dbReference type="ARBA" id="ARBA00007357"/>
    </source>
</evidence>
<feature type="domain" description="Peptidase M13 N-terminal" evidence="11">
    <location>
        <begin position="445"/>
        <end position="846"/>
    </location>
</feature>
<evidence type="ECO:0000256" key="3">
    <source>
        <dbReference type="ARBA" id="ARBA00022670"/>
    </source>
</evidence>
<comment type="cofactor">
    <cofactor evidence="1">
        <name>Zn(2+)</name>
        <dbReference type="ChEBI" id="CHEBI:29105"/>
    </cofactor>
</comment>
<dbReference type="SUPFAM" id="SSF55486">
    <property type="entry name" value="Metalloproteases ('zincins'), catalytic domain"/>
    <property type="match status" value="1"/>
</dbReference>
<evidence type="ECO:0000256" key="6">
    <source>
        <dbReference type="ARBA" id="ARBA00022833"/>
    </source>
</evidence>
<dbReference type="Pfam" id="PF05649">
    <property type="entry name" value="Peptidase_M13_N"/>
    <property type="match status" value="1"/>
</dbReference>
<dbReference type="InterPro" id="IPR024079">
    <property type="entry name" value="MetalloPept_cat_dom_sf"/>
</dbReference>
<keyword evidence="5" id="KW-0378">Hydrolase</keyword>
<keyword evidence="12" id="KW-1185">Reference proteome</keyword>
<keyword evidence="9" id="KW-0472">Membrane</keyword>
<feature type="domain" description="Peptidase M13 C-terminal" evidence="10">
    <location>
        <begin position="904"/>
        <end position="1081"/>
    </location>
</feature>
<keyword evidence="4" id="KW-0479">Metal-binding</keyword>
<dbReference type="WBParaSite" id="maker-uti_cns_0000174-snap-gene-2.20-mRNA-1">
    <property type="protein sequence ID" value="maker-uti_cns_0000174-snap-gene-2.20-mRNA-1"/>
    <property type="gene ID" value="maker-uti_cns_0000174-snap-gene-2.20"/>
</dbReference>
<accession>A0A1I8FVM1</accession>
<evidence type="ECO:0000256" key="8">
    <source>
        <dbReference type="SAM" id="MobiDB-lite"/>
    </source>
</evidence>
<evidence type="ECO:0000256" key="5">
    <source>
        <dbReference type="ARBA" id="ARBA00022801"/>
    </source>
</evidence>
<keyword evidence="6" id="KW-0862">Zinc</keyword>
<dbReference type="InterPro" id="IPR008753">
    <property type="entry name" value="Peptidase_M13_N"/>
</dbReference>
<evidence type="ECO:0000256" key="9">
    <source>
        <dbReference type="SAM" id="Phobius"/>
    </source>
</evidence>